<feature type="region of interest" description="Disordered" evidence="8">
    <location>
        <begin position="1"/>
        <end position="105"/>
    </location>
</feature>
<dbReference type="GO" id="GO:0005789">
    <property type="term" value="C:endoplasmic reticulum membrane"/>
    <property type="evidence" value="ECO:0007669"/>
    <property type="project" value="UniProtKB-SubCell"/>
</dbReference>
<feature type="transmembrane region" description="Helical" evidence="7">
    <location>
        <begin position="747"/>
        <end position="769"/>
    </location>
</feature>
<feature type="region of interest" description="Disordered" evidence="8">
    <location>
        <begin position="306"/>
        <end position="428"/>
    </location>
</feature>
<dbReference type="InterPro" id="IPR046964">
    <property type="entry name" value="RTN1-4"/>
</dbReference>
<evidence type="ECO:0000256" key="6">
    <source>
        <dbReference type="ARBA" id="ARBA00037306"/>
    </source>
</evidence>
<feature type="region of interest" description="Disordered" evidence="8">
    <location>
        <begin position="484"/>
        <end position="506"/>
    </location>
</feature>
<dbReference type="FunFam" id="1.20.5.2480:FF:000001">
    <property type="entry name" value="Reticulon"/>
    <property type="match status" value="1"/>
</dbReference>
<dbReference type="KEGG" id="pcw:110208429"/>
<dbReference type="RefSeq" id="XP_020842137.1">
    <property type="nucleotide sequence ID" value="XM_020986478.1"/>
</dbReference>
<feature type="compositionally biased region" description="Basic and acidic residues" evidence="8">
    <location>
        <begin position="222"/>
        <end position="246"/>
    </location>
</feature>
<dbReference type="PROSITE" id="PS50845">
    <property type="entry name" value="RETICULON"/>
    <property type="match status" value="1"/>
</dbReference>
<keyword evidence="5 7" id="KW-0472">Membrane</keyword>
<sequence length="805" mass="88219">MSVPPDQKDELLLLAGSGSQWFGDGREEEEEKEEEEAVTMKGFHRPPSLPQQQYPAGETCRSGGESVGEGEQQELGSGRDRQEEKHPPVAMETASTGVADDPYARDYTSPAAAKEEGAFYTSLISDVHCSPQQDSVYFTGILQKEGNHTTSSESTEDLNARGPSLQEAPGLESHGLFSSDSGIEMTPAECKDVNKTLADPLDQMKAEAYKYIDISRPEEIKYQEQWESGQESKDSDFKNEHAEISVKSECTSEPETQAPVEVKGAKERLLEESTFAPYINDLSEDQHCVSLVTAPVKITLTEIEPVAETSAQEKSPEKQDTCLKSSHETVPTVTVSEPEDDSPGSMTPPSSATEPSGSESQGKGSFSEDELISAIKEAKGLSLETTESPQMMGQIPDKPEPPNKSGPPVAPCPLDHEISGTESGDSEIELVSEDPLAAEEVLQSSYMTFSHISGPPPSPASPSIQYSILREEREAELDSELIIESCDASSASEESPKREQDSPLMKPIIMDIIKEENGSRTENLGASEYDVNNSAKESKLNRQNLAESASYLSAPLLPPQINSELPTSEGRTEEPQGKISQKKAADMTGVSQSNRSPKDSGQNIWSSLPLLFLNKQKAIDLLYWRDIKQTGIVFGSFLLLLFSLTQFSVVSVVAYLALAALSATISFRIYKSVLQAVQKTDEGHPFKAYLELEISLSQDQIQKYTDYLQLYVNSAAKELRRLFLVQDLVDSLKFAVLMWLLTYVGALFNGLTLLIMAVVSMFTLPVVYFKHQAQIDQYLGLVRTHVNTVVGKIQAKIPGAKRQTE</sequence>
<evidence type="ECO:0000256" key="1">
    <source>
        <dbReference type="ARBA" id="ARBA00004477"/>
    </source>
</evidence>
<comment type="function">
    <text evidence="6">Inhibits amyloid precursor protein processing, probably by blocking BACE1 activity.</text>
</comment>
<accession>A0A6P5KBI7</accession>
<organism evidence="10 11">
    <name type="scientific">Phascolarctos cinereus</name>
    <name type="common">Koala</name>
    <dbReference type="NCBI Taxonomy" id="38626"/>
    <lineage>
        <taxon>Eukaryota</taxon>
        <taxon>Metazoa</taxon>
        <taxon>Chordata</taxon>
        <taxon>Craniata</taxon>
        <taxon>Vertebrata</taxon>
        <taxon>Euteleostomi</taxon>
        <taxon>Mammalia</taxon>
        <taxon>Metatheria</taxon>
        <taxon>Diprotodontia</taxon>
        <taxon>Phascolarctidae</taxon>
        <taxon>Phascolarctos</taxon>
    </lineage>
</organism>
<comment type="subcellular location">
    <subcellularLocation>
        <location evidence="1 7">Endoplasmic reticulum membrane</location>
        <topology evidence="1 7">Multi-pass membrane protein</topology>
    </subcellularLocation>
</comment>
<feature type="domain" description="Reticulon" evidence="9">
    <location>
        <begin position="618"/>
        <end position="805"/>
    </location>
</feature>
<evidence type="ECO:0000313" key="10">
    <source>
        <dbReference type="Proteomes" id="UP000515140"/>
    </source>
</evidence>
<name>A0A6P5KBI7_PHACI</name>
<keyword evidence="2 7" id="KW-0812">Transmembrane</keyword>
<proteinExistence type="predicted"/>
<dbReference type="GO" id="GO:0043005">
    <property type="term" value="C:neuron projection"/>
    <property type="evidence" value="ECO:0007669"/>
    <property type="project" value="TreeGrafter"/>
</dbReference>
<keyword evidence="3 7" id="KW-0256">Endoplasmic reticulum</keyword>
<dbReference type="PANTHER" id="PTHR45799:SF5">
    <property type="entry name" value="RETICULON-1"/>
    <property type="match status" value="1"/>
</dbReference>
<dbReference type="GO" id="GO:0014069">
    <property type="term" value="C:postsynaptic density"/>
    <property type="evidence" value="ECO:0007669"/>
    <property type="project" value="TreeGrafter"/>
</dbReference>
<gene>
    <name evidence="11" type="primary">RTN1</name>
</gene>
<feature type="region of interest" description="Disordered" evidence="8">
    <location>
        <begin position="222"/>
        <end position="267"/>
    </location>
</feature>
<dbReference type="Proteomes" id="UP000515140">
    <property type="component" value="Unplaced"/>
</dbReference>
<feature type="region of interest" description="Disordered" evidence="8">
    <location>
        <begin position="147"/>
        <end position="183"/>
    </location>
</feature>
<protein>
    <recommendedName>
        <fullName evidence="7">Reticulon</fullName>
    </recommendedName>
</protein>
<dbReference type="CTD" id="6252"/>
<feature type="region of interest" description="Disordered" evidence="8">
    <location>
        <begin position="557"/>
        <end position="601"/>
    </location>
</feature>
<evidence type="ECO:0000256" key="2">
    <source>
        <dbReference type="ARBA" id="ARBA00022692"/>
    </source>
</evidence>
<feature type="compositionally biased region" description="Basic and acidic residues" evidence="8">
    <location>
        <begin position="77"/>
        <end position="87"/>
    </location>
</feature>
<feature type="transmembrane region" description="Helical" evidence="7">
    <location>
        <begin position="637"/>
        <end position="661"/>
    </location>
</feature>
<evidence type="ECO:0000256" key="8">
    <source>
        <dbReference type="SAM" id="MobiDB-lite"/>
    </source>
</evidence>
<keyword evidence="4 7" id="KW-1133">Transmembrane helix</keyword>
<dbReference type="InParanoid" id="A0A6P5KBI7"/>
<feature type="compositionally biased region" description="Basic and acidic residues" evidence="8">
    <location>
        <begin position="314"/>
        <end position="327"/>
    </location>
</feature>
<feature type="compositionally biased region" description="Basic and acidic residues" evidence="8">
    <location>
        <begin position="1"/>
        <end position="11"/>
    </location>
</feature>
<evidence type="ECO:0000259" key="9">
    <source>
        <dbReference type="PROSITE" id="PS50845"/>
    </source>
</evidence>
<dbReference type="FunCoup" id="A0A6P5KBI7">
    <property type="interactions" value="413"/>
</dbReference>
<feature type="compositionally biased region" description="Polar residues" evidence="8">
    <location>
        <begin position="589"/>
        <end position="601"/>
    </location>
</feature>
<feature type="compositionally biased region" description="Polar residues" evidence="8">
    <location>
        <begin position="344"/>
        <end position="364"/>
    </location>
</feature>
<evidence type="ECO:0000256" key="7">
    <source>
        <dbReference type="RuleBase" id="RU210713"/>
    </source>
</evidence>
<dbReference type="Gene3D" id="1.20.5.2480">
    <property type="match status" value="1"/>
</dbReference>
<feature type="compositionally biased region" description="Pro residues" evidence="8">
    <location>
        <begin position="402"/>
        <end position="411"/>
    </location>
</feature>
<dbReference type="InterPro" id="IPR003388">
    <property type="entry name" value="Reticulon"/>
</dbReference>
<evidence type="ECO:0000256" key="5">
    <source>
        <dbReference type="ARBA" id="ARBA00023136"/>
    </source>
</evidence>
<feature type="compositionally biased region" description="Acidic residues" evidence="8">
    <location>
        <begin position="26"/>
        <end position="37"/>
    </location>
</feature>
<keyword evidence="10" id="KW-1185">Reference proteome</keyword>
<evidence type="ECO:0000256" key="4">
    <source>
        <dbReference type="ARBA" id="ARBA00022989"/>
    </source>
</evidence>
<dbReference type="Pfam" id="PF02453">
    <property type="entry name" value="Reticulon"/>
    <property type="match status" value="1"/>
</dbReference>
<dbReference type="GO" id="GO:0007420">
    <property type="term" value="P:brain development"/>
    <property type="evidence" value="ECO:0007669"/>
    <property type="project" value="TreeGrafter"/>
</dbReference>
<dbReference type="PANTHER" id="PTHR45799">
    <property type="entry name" value="RETICULON-LIKE PROTEIN"/>
    <property type="match status" value="1"/>
</dbReference>
<reference evidence="11" key="1">
    <citation type="submission" date="2025-08" db="UniProtKB">
        <authorList>
            <consortium name="RefSeq"/>
        </authorList>
    </citation>
    <scope>IDENTIFICATION</scope>
    <source>
        <tissue evidence="11">Spleen</tissue>
    </source>
</reference>
<evidence type="ECO:0000313" key="11">
    <source>
        <dbReference type="RefSeq" id="XP_020842137.1"/>
    </source>
</evidence>
<dbReference type="GO" id="GO:0071787">
    <property type="term" value="P:endoplasmic reticulum tubular network formation"/>
    <property type="evidence" value="ECO:0007669"/>
    <property type="project" value="TreeGrafter"/>
</dbReference>
<evidence type="ECO:0000256" key="3">
    <source>
        <dbReference type="ARBA" id="ARBA00022824"/>
    </source>
</evidence>
<dbReference type="GO" id="GO:0030182">
    <property type="term" value="P:neuron differentiation"/>
    <property type="evidence" value="ECO:0007669"/>
    <property type="project" value="TreeGrafter"/>
</dbReference>
<dbReference type="AlphaFoldDB" id="A0A6P5KBI7"/>
<dbReference type="GeneID" id="110208429"/>